<accession>A0A291RNW4</accession>
<feature type="domain" description="Microcin J25-processing protein McjB C-terminal" evidence="1">
    <location>
        <begin position="26"/>
        <end position="131"/>
    </location>
</feature>
<dbReference type="NCBIfam" id="NF033537">
    <property type="entry name" value="lasso_biosyn_B2"/>
    <property type="match status" value="1"/>
</dbReference>
<dbReference type="InterPro" id="IPR032708">
    <property type="entry name" value="McjB_C"/>
</dbReference>
<dbReference type="GeneID" id="88360418"/>
<proteinExistence type="predicted"/>
<dbReference type="EMBL" id="CP023778">
    <property type="protein sequence ID" value="ATL68802.1"/>
    <property type="molecule type" value="Genomic_DNA"/>
</dbReference>
<dbReference type="Pfam" id="PF13471">
    <property type="entry name" value="Transglut_core3"/>
    <property type="match status" value="1"/>
</dbReference>
<dbReference type="AlphaFoldDB" id="A0A291RNW4"/>
<organism evidence="2 3">
    <name type="scientific">Nocardia terpenica</name>
    <dbReference type="NCBI Taxonomy" id="455432"/>
    <lineage>
        <taxon>Bacteria</taxon>
        <taxon>Bacillati</taxon>
        <taxon>Actinomycetota</taxon>
        <taxon>Actinomycetes</taxon>
        <taxon>Mycobacteriales</taxon>
        <taxon>Nocardiaceae</taxon>
        <taxon>Nocardia</taxon>
    </lineage>
</organism>
<dbReference type="InterPro" id="IPR053521">
    <property type="entry name" value="McjB-like"/>
</dbReference>
<sequence>MTSPCAIPPRTSVGRARVLPGIAAGIAAVLAKLPPKYLCATMEFVRGAARPAPAVVVADAREAVLAASLRCAVDGCLRLSIATALLCRFRGVWPTWRVGVRSTPFSAHAWVEADGRAIGESFPDGYYHPILTVAPRGFA</sequence>
<dbReference type="RefSeq" id="WP_098695864.1">
    <property type="nucleotide sequence ID" value="NZ_CP023778.1"/>
</dbReference>
<evidence type="ECO:0000313" key="3">
    <source>
        <dbReference type="Proteomes" id="UP000221961"/>
    </source>
</evidence>
<gene>
    <name evidence="2" type="ORF">CRH09_24035</name>
</gene>
<name>A0A291RNW4_9NOCA</name>
<reference evidence="2 3" key="1">
    <citation type="submission" date="2017-10" db="EMBL/GenBank/DDBJ databases">
        <title>Comparative genomics between pathogenic Norcardia.</title>
        <authorList>
            <person name="Zeng L."/>
        </authorList>
    </citation>
    <scope>NUCLEOTIDE SEQUENCE [LARGE SCALE GENOMIC DNA]</scope>
    <source>
        <strain evidence="2 3">NC_YFY_NT001</strain>
    </source>
</reference>
<protein>
    <recommendedName>
        <fullName evidence="1">Microcin J25-processing protein McjB C-terminal domain-containing protein</fullName>
    </recommendedName>
</protein>
<dbReference type="Proteomes" id="UP000221961">
    <property type="component" value="Chromosome"/>
</dbReference>
<evidence type="ECO:0000259" key="1">
    <source>
        <dbReference type="Pfam" id="PF13471"/>
    </source>
</evidence>
<dbReference type="KEGG" id="ntp:CRH09_24035"/>
<evidence type="ECO:0000313" key="2">
    <source>
        <dbReference type="EMBL" id="ATL68802.1"/>
    </source>
</evidence>